<accession>A0AAE1TWM1</accession>
<evidence type="ECO:0000313" key="3">
    <source>
        <dbReference type="Proteomes" id="UP001292094"/>
    </source>
</evidence>
<gene>
    <name evidence="2" type="ORF">Pmani_029816</name>
</gene>
<organism evidence="2 3">
    <name type="scientific">Petrolisthes manimaculis</name>
    <dbReference type="NCBI Taxonomy" id="1843537"/>
    <lineage>
        <taxon>Eukaryota</taxon>
        <taxon>Metazoa</taxon>
        <taxon>Ecdysozoa</taxon>
        <taxon>Arthropoda</taxon>
        <taxon>Crustacea</taxon>
        <taxon>Multicrustacea</taxon>
        <taxon>Malacostraca</taxon>
        <taxon>Eumalacostraca</taxon>
        <taxon>Eucarida</taxon>
        <taxon>Decapoda</taxon>
        <taxon>Pleocyemata</taxon>
        <taxon>Anomura</taxon>
        <taxon>Galatheoidea</taxon>
        <taxon>Porcellanidae</taxon>
        <taxon>Petrolisthes</taxon>
    </lineage>
</organism>
<comment type="caution">
    <text evidence="2">The sequence shown here is derived from an EMBL/GenBank/DDBJ whole genome shotgun (WGS) entry which is preliminary data.</text>
</comment>
<feature type="compositionally biased region" description="Polar residues" evidence="1">
    <location>
        <begin position="23"/>
        <end position="33"/>
    </location>
</feature>
<protein>
    <submittedName>
        <fullName evidence="2">Uncharacterized protein</fullName>
    </submittedName>
</protein>
<evidence type="ECO:0000256" key="1">
    <source>
        <dbReference type="SAM" id="MobiDB-lite"/>
    </source>
</evidence>
<name>A0AAE1TWM1_9EUCA</name>
<proteinExistence type="predicted"/>
<feature type="compositionally biased region" description="Basic residues" evidence="1">
    <location>
        <begin position="1"/>
        <end position="22"/>
    </location>
</feature>
<dbReference type="Proteomes" id="UP001292094">
    <property type="component" value="Unassembled WGS sequence"/>
</dbReference>
<evidence type="ECO:0000313" key="2">
    <source>
        <dbReference type="EMBL" id="KAK4297785.1"/>
    </source>
</evidence>
<dbReference type="EMBL" id="JAWZYT010003572">
    <property type="protein sequence ID" value="KAK4297785.1"/>
    <property type="molecule type" value="Genomic_DNA"/>
</dbReference>
<sequence length="129" mass="13251">MKDRTRKKEKVAGKRKERKGRQHQNSSEWSSNEPLKARALKDQELRPRCGAENQCVECGRLWSGGGGCGVVGCGVEGCGVAGCGVAGCGVGRGGCGVVGCGVGGYEVEGCGVGDYEVEGCEVGGCGMNY</sequence>
<keyword evidence="3" id="KW-1185">Reference proteome</keyword>
<reference evidence="2" key="1">
    <citation type="submission" date="2023-11" db="EMBL/GenBank/DDBJ databases">
        <title>Genome assemblies of two species of porcelain crab, Petrolisthes cinctipes and Petrolisthes manimaculis (Anomura: Porcellanidae).</title>
        <authorList>
            <person name="Angst P."/>
        </authorList>
    </citation>
    <scope>NUCLEOTIDE SEQUENCE</scope>
    <source>
        <strain evidence="2">PB745_02</strain>
        <tissue evidence="2">Gill</tissue>
    </source>
</reference>
<dbReference type="AlphaFoldDB" id="A0AAE1TWM1"/>
<feature type="region of interest" description="Disordered" evidence="1">
    <location>
        <begin position="1"/>
        <end position="37"/>
    </location>
</feature>